<feature type="domain" description="J" evidence="1">
    <location>
        <begin position="16"/>
        <end position="80"/>
    </location>
</feature>
<dbReference type="InterPro" id="IPR036869">
    <property type="entry name" value="J_dom_sf"/>
</dbReference>
<dbReference type="InterPro" id="IPR001623">
    <property type="entry name" value="DnaJ_domain"/>
</dbReference>
<dbReference type="SMART" id="SM00271">
    <property type="entry name" value="DnaJ"/>
    <property type="match status" value="1"/>
</dbReference>
<name>A0AA86USS7_9EUKA</name>
<gene>
    <name evidence="3" type="ORF">HINF_LOCUS34667</name>
    <name evidence="2" type="ORF">HINF_LOCUS54224</name>
</gene>
<dbReference type="CDD" id="cd06257">
    <property type="entry name" value="DnaJ"/>
    <property type="match status" value="1"/>
</dbReference>
<evidence type="ECO:0000313" key="3">
    <source>
        <dbReference type="EMBL" id="CAL6032808.1"/>
    </source>
</evidence>
<accession>A0AA86USS7</accession>
<reference evidence="2" key="1">
    <citation type="submission" date="2023-06" db="EMBL/GenBank/DDBJ databases">
        <authorList>
            <person name="Kurt Z."/>
        </authorList>
    </citation>
    <scope>NUCLEOTIDE SEQUENCE</scope>
</reference>
<dbReference type="EMBL" id="CATOUU010001007">
    <property type="protein sequence ID" value="CAI9966579.1"/>
    <property type="molecule type" value="Genomic_DNA"/>
</dbReference>
<reference evidence="3 4" key="2">
    <citation type="submission" date="2024-07" db="EMBL/GenBank/DDBJ databases">
        <authorList>
            <person name="Akdeniz Z."/>
        </authorList>
    </citation>
    <scope>NUCLEOTIDE SEQUENCE [LARGE SCALE GENOMIC DNA]</scope>
</reference>
<keyword evidence="4" id="KW-1185">Reference proteome</keyword>
<proteinExistence type="predicted"/>
<dbReference type="EMBL" id="CAXDID020000123">
    <property type="protein sequence ID" value="CAL6032808.1"/>
    <property type="molecule type" value="Genomic_DNA"/>
</dbReference>
<organism evidence="2">
    <name type="scientific">Hexamita inflata</name>
    <dbReference type="NCBI Taxonomy" id="28002"/>
    <lineage>
        <taxon>Eukaryota</taxon>
        <taxon>Metamonada</taxon>
        <taxon>Diplomonadida</taxon>
        <taxon>Hexamitidae</taxon>
        <taxon>Hexamitinae</taxon>
        <taxon>Hexamita</taxon>
    </lineage>
</organism>
<dbReference type="AlphaFoldDB" id="A0AA86USS7"/>
<dbReference type="SUPFAM" id="SSF46565">
    <property type="entry name" value="Chaperone J-domain"/>
    <property type="match status" value="1"/>
</dbReference>
<sequence length="80" mass="9614">MDILQCRDYIKKFVLDHRSILNIDFNVQPDSDQFNRAYKKACAKWHPDRFINDPQMKKFADQKFKQIQDARTVLQLQGIK</sequence>
<evidence type="ECO:0000259" key="1">
    <source>
        <dbReference type="PROSITE" id="PS50076"/>
    </source>
</evidence>
<dbReference type="Pfam" id="PF00226">
    <property type="entry name" value="DnaJ"/>
    <property type="match status" value="1"/>
</dbReference>
<dbReference type="PROSITE" id="PS50076">
    <property type="entry name" value="DNAJ_2"/>
    <property type="match status" value="1"/>
</dbReference>
<protein>
    <submittedName>
        <fullName evidence="2">Chaperone protein DnaJ</fullName>
    </submittedName>
    <submittedName>
        <fullName evidence="3">Chaperone_protein DnaJ</fullName>
    </submittedName>
</protein>
<evidence type="ECO:0000313" key="2">
    <source>
        <dbReference type="EMBL" id="CAI9966579.1"/>
    </source>
</evidence>
<comment type="caution">
    <text evidence="2">The sequence shown here is derived from an EMBL/GenBank/DDBJ whole genome shotgun (WGS) entry which is preliminary data.</text>
</comment>
<dbReference type="Gene3D" id="1.10.287.110">
    <property type="entry name" value="DnaJ domain"/>
    <property type="match status" value="1"/>
</dbReference>
<dbReference type="Proteomes" id="UP001642409">
    <property type="component" value="Unassembled WGS sequence"/>
</dbReference>
<evidence type="ECO:0000313" key="4">
    <source>
        <dbReference type="Proteomes" id="UP001642409"/>
    </source>
</evidence>